<dbReference type="AlphaFoldDB" id="A0A517VBE1"/>
<dbReference type="EMBL" id="CP036343">
    <property type="protein sequence ID" value="QDT90322.1"/>
    <property type="molecule type" value="Genomic_DNA"/>
</dbReference>
<protein>
    <submittedName>
        <fullName evidence="1">Uncharacterized protein</fullName>
    </submittedName>
</protein>
<reference evidence="1 2" key="1">
    <citation type="submission" date="2019-02" db="EMBL/GenBank/DDBJ databases">
        <title>Deep-cultivation of Planctomycetes and their phenomic and genomic characterization uncovers novel biology.</title>
        <authorList>
            <person name="Wiegand S."/>
            <person name="Jogler M."/>
            <person name="Boedeker C."/>
            <person name="Pinto D."/>
            <person name="Vollmers J."/>
            <person name="Rivas-Marin E."/>
            <person name="Kohn T."/>
            <person name="Peeters S.H."/>
            <person name="Heuer A."/>
            <person name="Rast P."/>
            <person name="Oberbeckmann S."/>
            <person name="Bunk B."/>
            <person name="Jeske O."/>
            <person name="Meyerdierks A."/>
            <person name="Storesund J.E."/>
            <person name="Kallscheuer N."/>
            <person name="Luecker S."/>
            <person name="Lage O.M."/>
            <person name="Pohl T."/>
            <person name="Merkel B.J."/>
            <person name="Hornburger P."/>
            <person name="Mueller R.-W."/>
            <person name="Bruemmer F."/>
            <person name="Labrenz M."/>
            <person name="Spormann A.M."/>
            <person name="Op den Camp H."/>
            <person name="Overmann J."/>
            <person name="Amann R."/>
            <person name="Jetten M.S.M."/>
            <person name="Mascher T."/>
            <person name="Medema M.H."/>
            <person name="Devos D.P."/>
            <person name="Kaster A.-K."/>
            <person name="Ovreas L."/>
            <person name="Rohde M."/>
            <person name="Galperin M.Y."/>
            <person name="Jogler C."/>
        </authorList>
    </citation>
    <scope>NUCLEOTIDE SEQUENCE [LARGE SCALE GENOMIC DNA]</scope>
    <source>
        <strain evidence="1 2">Pan161</strain>
    </source>
</reference>
<name>A0A517VBE1_9PLAN</name>
<evidence type="ECO:0000313" key="2">
    <source>
        <dbReference type="Proteomes" id="UP000316855"/>
    </source>
</evidence>
<sequence>MSGFWGIGFVFLFEGYLKEWSVGSKENFRILWRCLLIQVRCWCEQWRFRCERPRSAATRRHTFGTGAVLRTAYLEKTGCFTVKIRNKWPVFRCTVNWARARHRSTLIAGGAQRSSSFYAAGVRKCVATDVENSVLQANGGVGGDELLTVVF</sequence>
<proteinExistence type="predicted"/>
<dbReference type="KEGG" id="gax:Pan161_19720"/>
<gene>
    <name evidence="1" type="ORF">Pan161_19720</name>
</gene>
<keyword evidence="2" id="KW-1185">Reference proteome</keyword>
<organism evidence="1 2">
    <name type="scientific">Gimesia algae</name>
    <dbReference type="NCBI Taxonomy" id="2527971"/>
    <lineage>
        <taxon>Bacteria</taxon>
        <taxon>Pseudomonadati</taxon>
        <taxon>Planctomycetota</taxon>
        <taxon>Planctomycetia</taxon>
        <taxon>Planctomycetales</taxon>
        <taxon>Planctomycetaceae</taxon>
        <taxon>Gimesia</taxon>
    </lineage>
</organism>
<accession>A0A517VBE1</accession>
<dbReference type="Proteomes" id="UP000316855">
    <property type="component" value="Chromosome"/>
</dbReference>
<evidence type="ECO:0000313" key="1">
    <source>
        <dbReference type="EMBL" id="QDT90322.1"/>
    </source>
</evidence>